<dbReference type="NCBIfam" id="TIGR00516">
    <property type="entry name" value="acpS"/>
    <property type="match status" value="1"/>
</dbReference>
<keyword evidence="2 8" id="KW-0808">Transferase</keyword>
<evidence type="ECO:0000256" key="3">
    <source>
        <dbReference type="ARBA" id="ARBA00022723"/>
    </source>
</evidence>
<dbReference type="SUPFAM" id="SSF56214">
    <property type="entry name" value="4'-phosphopantetheinyl transferase"/>
    <property type="match status" value="1"/>
</dbReference>
<proteinExistence type="inferred from homology"/>
<keyword evidence="6 8" id="KW-0443">Lipid metabolism</keyword>
<organism evidence="10 11">
    <name type="scientific">Anaerotalea alkaliphila</name>
    <dbReference type="NCBI Taxonomy" id="2662126"/>
    <lineage>
        <taxon>Bacteria</taxon>
        <taxon>Bacillati</taxon>
        <taxon>Bacillota</taxon>
        <taxon>Clostridia</taxon>
        <taxon>Eubacteriales</taxon>
        <taxon>Anaerotalea</taxon>
    </lineage>
</organism>
<dbReference type="HAMAP" id="MF_00101">
    <property type="entry name" value="AcpS"/>
    <property type="match status" value="1"/>
</dbReference>
<evidence type="ECO:0000313" key="10">
    <source>
        <dbReference type="EMBL" id="NDL67575.1"/>
    </source>
</evidence>
<keyword evidence="5 8" id="KW-0460">Magnesium</keyword>
<sequence>MIIGIGTDLVEVDRMEKAASRKNFMESYFTARERELFGRRNWKIQTIAGNFAVKEAVSKALGTGIGNVRLVDVEVLRDSLGKPVVHLHGYAKSHAQALGVDRIHASISHTGQQAMAFVVAEGGGM</sequence>
<dbReference type="RefSeq" id="WP_162370304.1">
    <property type="nucleotide sequence ID" value="NZ_JAAEEH010000017.1"/>
</dbReference>
<dbReference type="InterPro" id="IPR004568">
    <property type="entry name" value="Ppantetheine-prot_Trfase_dom"/>
</dbReference>
<comment type="catalytic activity">
    <reaction evidence="8">
        <text>apo-[ACP] + CoA = holo-[ACP] + adenosine 3',5'-bisphosphate + H(+)</text>
        <dbReference type="Rhea" id="RHEA:12068"/>
        <dbReference type="Rhea" id="RHEA-COMP:9685"/>
        <dbReference type="Rhea" id="RHEA-COMP:9690"/>
        <dbReference type="ChEBI" id="CHEBI:15378"/>
        <dbReference type="ChEBI" id="CHEBI:29999"/>
        <dbReference type="ChEBI" id="CHEBI:57287"/>
        <dbReference type="ChEBI" id="CHEBI:58343"/>
        <dbReference type="ChEBI" id="CHEBI:64479"/>
        <dbReference type="EC" id="2.7.8.7"/>
    </reaction>
</comment>
<dbReference type="Pfam" id="PF01648">
    <property type="entry name" value="ACPS"/>
    <property type="match status" value="1"/>
</dbReference>
<keyword evidence="4 8" id="KW-0276">Fatty acid metabolism</keyword>
<reference evidence="10 11" key="1">
    <citation type="submission" date="2020-01" db="EMBL/GenBank/DDBJ databases">
        <title>Anaeroalcalibacter tamaniensis gen. nov., sp. nov., moderately halophilic strictly anaerobic fermenter bacterium from mud volcano of Taman peninsula.</title>
        <authorList>
            <person name="Frolova A."/>
            <person name="Merkel A.Y."/>
            <person name="Slobodkin A.I."/>
        </authorList>
    </citation>
    <scope>NUCLEOTIDE SEQUENCE [LARGE SCALE GENOMIC DNA]</scope>
    <source>
        <strain evidence="10 11">F-3ap</strain>
    </source>
</reference>
<evidence type="ECO:0000256" key="4">
    <source>
        <dbReference type="ARBA" id="ARBA00022832"/>
    </source>
</evidence>
<dbReference type="EC" id="2.7.8.7" evidence="8"/>
<dbReference type="Proteomes" id="UP000461585">
    <property type="component" value="Unassembled WGS sequence"/>
</dbReference>
<dbReference type="EMBL" id="JAAEEH010000017">
    <property type="protein sequence ID" value="NDL67575.1"/>
    <property type="molecule type" value="Genomic_DNA"/>
</dbReference>
<evidence type="ECO:0000256" key="5">
    <source>
        <dbReference type="ARBA" id="ARBA00022842"/>
    </source>
</evidence>
<feature type="binding site" evidence="8">
    <location>
        <position position="55"/>
    </location>
    <ligand>
        <name>Mg(2+)</name>
        <dbReference type="ChEBI" id="CHEBI:18420"/>
    </ligand>
</feature>
<dbReference type="GO" id="GO:0000287">
    <property type="term" value="F:magnesium ion binding"/>
    <property type="evidence" value="ECO:0007669"/>
    <property type="project" value="UniProtKB-UniRule"/>
</dbReference>
<dbReference type="InterPro" id="IPR002582">
    <property type="entry name" value="ACPS"/>
</dbReference>
<dbReference type="GO" id="GO:0006633">
    <property type="term" value="P:fatty acid biosynthetic process"/>
    <property type="evidence" value="ECO:0007669"/>
    <property type="project" value="UniProtKB-UniRule"/>
</dbReference>
<keyword evidence="1 8" id="KW-0444">Lipid biosynthesis</keyword>
<evidence type="ECO:0000259" key="9">
    <source>
        <dbReference type="Pfam" id="PF01648"/>
    </source>
</evidence>
<keyword evidence="3 8" id="KW-0479">Metal-binding</keyword>
<gene>
    <name evidence="8 10" type="primary">acpS</name>
    <name evidence="10" type="ORF">GXN74_07430</name>
</gene>
<comment type="cofactor">
    <cofactor evidence="8">
        <name>Mg(2+)</name>
        <dbReference type="ChEBI" id="CHEBI:18420"/>
    </cofactor>
</comment>
<accession>A0A7X5HVT6</accession>
<name>A0A7X5HVT6_9FIRM</name>
<protein>
    <recommendedName>
        <fullName evidence="8">Holo-[acyl-carrier-protein] synthase</fullName>
        <shortName evidence="8">Holo-ACP synthase</shortName>
        <ecNumber evidence="8">2.7.8.7</ecNumber>
    </recommendedName>
    <alternativeName>
        <fullName evidence="8">4'-phosphopantetheinyl transferase AcpS</fullName>
    </alternativeName>
</protein>
<feature type="binding site" evidence="8">
    <location>
        <position position="8"/>
    </location>
    <ligand>
        <name>Mg(2+)</name>
        <dbReference type="ChEBI" id="CHEBI:18420"/>
    </ligand>
</feature>
<evidence type="ECO:0000256" key="6">
    <source>
        <dbReference type="ARBA" id="ARBA00023098"/>
    </source>
</evidence>
<dbReference type="Gene3D" id="3.90.470.20">
    <property type="entry name" value="4'-phosphopantetheinyl transferase domain"/>
    <property type="match status" value="1"/>
</dbReference>
<dbReference type="GO" id="GO:0008897">
    <property type="term" value="F:holo-[acyl-carrier-protein] synthase activity"/>
    <property type="evidence" value="ECO:0007669"/>
    <property type="project" value="UniProtKB-UniRule"/>
</dbReference>
<comment type="caution">
    <text evidence="10">The sequence shown here is derived from an EMBL/GenBank/DDBJ whole genome shotgun (WGS) entry which is preliminary data.</text>
</comment>
<dbReference type="AlphaFoldDB" id="A0A7X5HVT6"/>
<evidence type="ECO:0000313" key="11">
    <source>
        <dbReference type="Proteomes" id="UP000461585"/>
    </source>
</evidence>
<evidence type="ECO:0000256" key="8">
    <source>
        <dbReference type="HAMAP-Rule" id="MF_00101"/>
    </source>
</evidence>
<comment type="similarity">
    <text evidence="8">Belongs to the P-Pant transferase superfamily. AcpS family.</text>
</comment>
<keyword evidence="11" id="KW-1185">Reference proteome</keyword>
<evidence type="ECO:0000256" key="1">
    <source>
        <dbReference type="ARBA" id="ARBA00022516"/>
    </source>
</evidence>
<evidence type="ECO:0000256" key="7">
    <source>
        <dbReference type="ARBA" id="ARBA00023160"/>
    </source>
</evidence>
<keyword evidence="7 8" id="KW-0275">Fatty acid biosynthesis</keyword>
<dbReference type="InterPro" id="IPR037143">
    <property type="entry name" value="4-PPantetheinyl_Trfase_dom_sf"/>
</dbReference>
<feature type="domain" description="4'-phosphopantetheinyl transferase" evidence="9">
    <location>
        <begin position="4"/>
        <end position="100"/>
    </location>
</feature>
<dbReference type="NCBIfam" id="TIGR00556">
    <property type="entry name" value="pantethn_trn"/>
    <property type="match status" value="1"/>
</dbReference>
<comment type="subcellular location">
    <subcellularLocation>
        <location evidence="8">Cytoplasm</location>
    </subcellularLocation>
</comment>
<keyword evidence="8" id="KW-0963">Cytoplasm</keyword>
<evidence type="ECO:0000256" key="2">
    <source>
        <dbReference type="ARBA" id="ARBA00022679"/>
    </source>
</evidence>
<dbReference type="InterPro" id="IPR008278">
    <property type="entry name" value="4-PPantetheinyl_Trfase_dom"/>
</dbReference>
<dbReference type="GO" id="GO:0005737">
    <property type="term" value="C:cytoplasm"/>
    <property type="evidence" value="ECO:0007669"/>
    <property type="project" value="UniProtKB-SubCell"/>
</dbReference>
<comment type="function">
    <text evidence="8">Transfers the 4'-phosphopantetheine moiety from coenzyme A to a Ser of acyl-carrier-protein.</text>
</comment>